<dbReference type="PANTHER" id="PTHR42999">
    <property type="entry name" value="ANTIBIOTIC RESISTANCE PROTEIN MCBG"/>
    <property type="match status" value="1"/>
</dbReference>
<organism evidence="1 2">
    <name type="scientific">Terrimonas rubra</name>
    <dbReference type="NCBI Taxonomy" id="1035890"/>
    <lineage>
        <taxon>Bacteria</taxon>
        <taxon>Pseudomonadati</taxon>
        <taxon>Bacteroidota</taxon>
        <taxon>Chitinophagia</taxon>
        <taxon>Chitinophagales</taxon>
        <taxon>Chitinophagaceae</taxon>
        <taxon>Terrimonas</taxon>
    </lineage>
</organism>
<dbReference type="EMBL" id="JBHUOZ010000003">
    <property type="protein sequence ID" value="MFD2921518.1"/>
    <property type="molecule type" value="Genomic_DNA"/>
</dbReference>
<gene>
    <name evidence="1" type="ORF">ACFS6H_17485</name>
</gene>
<evidence type="ECO:0000313" key="2">
    <source>
        <dbReference type="Proteomes" id="UP001597511"/>
    </source>
</evidence>
<dbReference type="Pfam" id="PF13599">
    <property type="entry name" value="Pentapeptide_4"/>
    <property type="match status" value="1"/>
</dbReference>
<keyword evidence="2" id="KW-1185">Reference proteome</keyword>
<protein>
    <submittedName>
        <fullName evidence="1">Pentapeptide repeat-containing protein</fullName>
    </submittedName>
</protein>
<reference evidence="2" key="1">
    <citation type="journal article" date="2019" name="Int. J. Syst. Evol. Microbiol.">
        <title>The Global Catalogue of Microorganisms (GCM) 10K type strain sequencing project: providing services to taxonomists for standard genome sequencing and annotation.</title>
        <authorList>
            <consortium name="The Broad Institute Genomics Platform"/>
            <consortium name="The Broad Institute Genome Sequencing Center for Infectious Disease"/>
            <person name="Wu L."/>
            <person name="Ma J."/>
        </authorList>
    </citation>
    <scope>NUCLEOTIDE SEQUENCE [LARGE SCALE GENOMIC DNA]</scope>
    <source>
        <strain evidence="2">KCTC 23299</strain>
    </source>
</reference>
<accession>A0ABW6ACN9</accession>
<dbReference type="InterPro" id="IPR052949">
    <property type="entry name" value="PA_immunity-related"/>
</dbReference>
<dbReference type="SUPFAM" id="SSF141571">
    <property type="entry name" value="Pentapeptide repeat-like"/>
    <property type="match status" value="1"/>
</dbReference>
<evidence type="ECO:0000313" key="1">
    <source>
        <dbReference type="EMBL" id="MFD2921518.1"/>
    </source>
</evidence>
<sequence>MSTNYIEDQVFEKINYTVAPLPRAEYDNCTFKNCDFTQSNLSQIAFTECEFDTCNLSLALLGQTAFKDVKFKNCKMLGLHFEHCSDFLFEVGFEKCQLNMSVFYQRKMPKTIFDQCTLSEVDFTEANISEAVFTGCDLSGAMFDRTNLEKADLGTAFGYTLDPEKNKIKKAKFSVQGAMGLLAKYDIRVV</sequence>
<proteinExistence type="predicted"/>
<dbReference type="PANTHER" id="PTHR42999:SF1">
    <property type="entry name" value="PENTAPEPTIDE REPEAT-CONTAINING PROTEIN"/>
    <property type="match status" value="1"/>
</dbReference>
<dbReference type="Gene3D" id="2.160.20.80">
    <property type="entry name" value="E3 ubiquitin-protein ligase SopA"/>
    <property type="match status" value="1"/>
</dbReference>
<comment type="caution">
    <text evidence="1">The sequence shown here is derived from an EMBL/GenBank/DDBJ whole genome shotgun (WGS) entry which is preliminary data.</text>
</comment>
<dbReference type="Pfam" id="PF00805">
    <property type="entry name" value="Pentapeptide"/>
    <property type="match status" value="1"/>
</dbReference>
<name>A0ABW6ACN9_9BACT</name>
<dbReference type="RefSeq" id="WP_386101981.1">
    <property type="nucleotide sequence ID" value="NZ_JBHUOZ010000003.1"/>
</dbReference>
<dbReference type="InterPro" id="IPR001646">
    <property type="entry name" value="5peptide_repeat"/>
</dbReference>
<dbReference type="Proteomes" id="UP001597511">
    <property type="component" value="Unassembled WGS sequence"/>
</dbReference>